<evidence type="ECO:0000256" key="5">
    <source>
        <dbReference type="ARBA" id="ARBA00022989"/>
    </source>
</evidence>
<organism evidence="9 10">
    <name type="scientific">Criibacterium bergeronii</name>
    <dbReference type="NCBI Taxonomy" id="1871336"/>
    <lineage>
        <taxon>Bacteria</taxon>
        <taxon>Bacillati</taxon>
        <taxon>Bacillota</taxon>
        <taxon>Clostridia</taxon>
        <taxon>Peptostreptococcales</taxon>
        <taxon>Filifactoraceae</taxon>
        <taxon>Criibacterium</taxon>
    </lineage>
</organism>
<dbReference type="GO" id="GO:0055085">
    <property type="term" value="P:transmembrane transport"/>
    <property type="evidence" value="ECO:0007669"/>
    <property type="project" value="InterPro"/>
</dbReference>
<comment type="subcellular location">
    <subcellularLocation>
        <location evidence="1 7">Cell membrane</location>
        <topology evidence="1 7">Multi-pass membrane protein</topology>
    </subcellularLocation>
</comment>
<evidence type="ECO:0000313" key="10">
    <source>
        <dbReference type="Proteomes" id="UP000319424"/>
    </source>
</evidence>
<dbReference type="Proteomes" id="UP000319424">
    <property type="component" value="Unassembled WGS sequence"/>
</dbReference>
<comment type="caution">
    <text evidence="9">The sequence shown here is derived from an EMBL/GenBank/DDBJ whole genome shotgun (WGS) entry which is preliminary data.</text>
</comment>
<feature type="transmembrane region" description="Helical" evidence="7">
    <location>
        <begin position="187"/>
        <end position="210"/>
    </location>
</feature>
<evidence type="ECO:0000256" key="4">
    <source>
        <dbReference type="ARBA" id="ARBA00022692"/>
    </source>
</evidence>
<sequence>MTKKQESITDRLSPYIAVVGLLVIWQIFSYMQVVPKYLLPSPTDVIKAFIADYELIFQHTRYTMVEAFAGLGIGFTLGFILAILMDLSIVFKKMFYPLVIITQTIPTVAIAPLLVIWLGYGLTPKITLVAITSFFPVLISMTDGMSSVDNDSINLIRAMGANKYQIYAMVKLPASLKSLFSGLRISLSYAIIGAVVAEWLGGFNGIGVYMTRVRKSYAFDKMFAVIFFISALSLISVYLLKLLEKKLIKYE</sequence>
<feature type="transmembrane region" description="Helical" evidence="7">
    <location>
        <begin position="222"/>
        <end position="240"/>
    </location>
</feature>
<dbReference type="RefSeq" id="WP_144398370.1">
    <property type="nucleotide sequence ID" value="NZ_VJXW01000011.1"/>
</dbReference>
<accession>A0A552V3G1</accession>
<proteinExistence type="inferred from homology"/>
<evidence type="ECO:0000256" key="7">
    <source>
        <dbReference type="RuleBase" id="RU363032"/>
    </source>
</evidence>
<keyword evidence="4 7" id="KW-0812">Transmembrane</keyword>
<evidence type="ECO:0000256" key="3">
    <source>
        <dbReference type="ARBA" id="ARBA00022475"/>
    </source>
</evidence>
<gene>
    <name evidence="9" type="ORF">FL857_07685</name>
</gene>
<feature type="transmembrane region" description="Helical" evidence="7">
    <location>
        <begin position="67"/>
        <end position="91"/>
    </location>
</feature>
<feature type="transmembrane region" description="Helical" evidence="7">
    <location>
        <begin position="98"/>
        <end position="120"/>
    </location>
</feature>
<keyword evidence="2 7" id="KW-0813">Transport</keyword>
<dbReference type="Gene3D" id="1.10.3720.10">
    <property type="entry name" value="MetI-like"/>
    <property type="match status" value="1"/>
</dbReference>
<dbReference type="PROSITE" id="PS50928">
    <property type="entry name" value="ABC_TM1"/>
    <property type="match status" value="1"/>
</dbReference>
<evidence type="ECO:0000256" key="1">
    <source>
        <dbReference type="ARBA" id="ARBA00004651"/>
    </source>
</evidence>
<keyword evidence="3" id="KW-1003">Cell membrane</keyword>
<dbReference type="InterPro" id="IPR000515">
    <property type="entry name" value="MetI-like"/>
</dbReference>
<protein>
    <submittedName>
        <fullName evidence="9">ABC transporter permease</fullName>
    </submittedName>
</protein>
<dbReference type="PANTHER" id="PTHR30151:SF20">
    <property type="entry name" value="ABC TRANSPORTER PERMEASE PROTEIN HI_0355-RELATED"/>
    <property type="match status" value="1"/>
</dbReference>
<dbReference type="EMBL" id="VJXW01000011">
    <property type="protein sequence ID" value="TRW25005.1"/>
    <property type="molecule type" value="Genomic_DNA"/>
</dbReference>
<dbReference type="PANTHER" id="PTHR30151">
    <property type="entry name" value="ALKANE SULFONATE ABC TRANSPORTER-RELATED, MEMBRANE SUBUNIT"/>
    <property type="match status" value="1"/>
</dbReference>
<feature type="domain" description="ABC transmembrane type-1" evidence="8">
    <location>
        <begin position="60"/>
        <end position="244"/>
    </location>
</feature>
<name>A0A552V3G1_9FIRM</name>
<comment type="similarity">
    <text evidence="7">Belongs to the binding-protein-dependent transport system permease family.</text>
</comment>
<keyword evidence="6 7" id="KW-0472">Membrane</keyword>
<evidence type="ECO:0000256" key="6">
    <source>
        <dbReference type="ARBA" id="ARBA00023136"/>
    </source>
</evidence>
<keyword evidence="5 7" id="KW-1133">Transmembrane helix</keyword>
<evidence type="ECO:0000259" key="8">
    <source>
        <dbReference type="PROSITE" id="PS50928"/>
    </source>
</evidence>
<dbReference type="AlphaFoldDB" id="A0A552V3G1"/>
<feature type="transmembrane region" description="Helical" evidence="7">
    <location>
        <begin position="12"/>
        <end position="31"/>
    </location>
</feature>
<evidence type="ECO:0000256" key="2">
    <source>
        <dbReference type="ARBA" id="ARBA00022448"/>
    </source>
</evidence>
<evidence type="ECO:0000313" key="9">
    <source>
        <dbReference type="EMBL" id="TRW25005.1"/>
    </source>
</evidence>
<dbReference type="GO" id="GO:0005886">
    <property type="term" value="C:plasma membrane"/>
    <property type="evidence" value="ECO:0007669"/>
    <property type="project" value="UniProtKB-SubCell"/>
</dbReference>
<dbReference type="Pfam" id="PF00528">
    <property type="entry name" value="BPD_transp_1"/>
    <property type="match status" value="1"/>
</dbReference>
<dbReference type="SUPFAM" id="SSF161098">
    <property type="entry name" value="MetI-like"/>
    <property type="match status" value="1"/>
</dbReference>
<dbReference type="CDD" id="cd06261">
    <property type="entry name" value="TM_PBP2"/>
    <property type="match status" value="1"/>
</dbReference>
<dbReference type="InterPro" id="IPR035906">
    <property type="entry name" value="MetI-like_sf"/>
</dbReference>
<reference evidence="9 10" key="1">
    <citation type="submission" date="2019-07" db="EMBL/GenBank/DDBJ databases">
        <title>Criibacterium bergeronii gen. nov., sp. nov. isolated from human clinical samples.</title>
        <authorList>
            <person name="Maheux A.F."/>
            <person name="Boudreau D.K."/>
            <person name="Berube E."/>
            <person name="Brodeur S."/>
            <person name="Bernard K.A."/>
            <person name="Abed J.Y."/>
            <person name="Ducrey E."/>
            <person name="Guay E.F."/>
            <person name="Raymond F."/>
            <person name="Corbeil J."/>
            <person name="Domingo M.-C."/>
            <person name="Roy P.H."/>
            <person name="Boissinot M."/>
            <person name="Tocheva E.I."/>
            <person name="Omar R.F."/>
        </authorList>
    </citation>
    <scope>NUCLEOTIDE SEQUENCE [LARGE SCALE GENOMIC DNA]</scope>
    <source>
        <strain evidence="9 10">CCRI-24246</strain>
    </source>
</reference>
<dbReference type="OrthoDB" id="9804353at2"/>